<protein>
    <submittedName>
        <fullName evidence="1">Uncharacterized protein</fullName>
    </submittedName>
</protein>
<dbReference type="Proteomes" id="UP001060085">
    <property type="component" value="Linkage Group LG04"/>
</dbReference>
<reference evidence="2" key="1">
    <citation type="journal article" date="2023" name="Nat. Plants">
        <title>Single-cell RNA sequencing provides a high-resolution roadmap for understanding the multicellular compartmentation of specialized metabolism.</title>
        <authorList>
            <person name="Sun S."/>
            <person name="Shen X."/>
            <person name="Li Y."/>
            <person name="Li Y."/>
            <person name="Wang S."/>
            <person name="Li R."/>
            <person name="Zhang H."/>
            <person name="Shen G."/>
            <person name="Guo B."/>
            <person name="Wei J."/>
            <person name="Xu J."/>
            <person name="St-Pierre B."/>
            <person name="Chen S."/>
            <person name="Sun C."/>
        </authorList>
    </citation>
    <scope>NUCLEOTIDE SEQUENCE [LARGE SCALE GENOMIC DNA]</scope>
</reference>
<proteinExistence type="predicted"/>
<evidence type="ECO:0000313" key="1">
    <source>
        <dbReference type="EMBL" id="KAI5669743.1"/>
    </source>
</evidence>
<gene>
    <name evidence="1" type="ORF">M9H77_19596</name>
</gene>
<organism evidence="1 2">
    <name type="scientific">Catharanthus roseus</name>
    <name type="common">Madagascar periwinkle</name>
    <name type="synonym">Vinca rosea</name>
    <dbReference type="NCBI Taxonomy" id="4058"/>
    <lineage>
        <taxon>Eukaryota</taxon>
        <taxon>Viridiplantae</taxon>
        <taxon>Streptophyta</taxon>
        <taxon>Embryophyta</taxon>
        <taxon>Tracheophyta</taxon>
        <taxon>Spermatophyta</taxon>
        <taxon>Magnoliopsida</taxon>
        <taxon>eudicotyledons</taxon>
        <taxon>Gunneridae</taxon>
        <taxon>Pentapetalae</taxon>
        <taxon>asterids</taxon>
        <taxon>lamiids</taxon>
        <taxon>Gentianales</taxon>
        <taxon>Apocynaceae</taxon>
        <taxon>Rauvolfioideae</taxon>
        <taxon>Vinceae</taxon>
        <taxon>Catharanthinae</taxon>
        <taxon>Catharanthus</taxon>
    </lineage>
</organism>
<evidence type="ECO:0000313" key="2">
    <source>
        <dbReference type="Proteomes" id="UP001060085"/>
    </source>
</evidence>
<sequence>MASKLENPLKAMVGNGKKLHIAMFPWLAFGHIIPFIEYSKFLAQKGHKITFISTPKNIDRLPKIPPNLASSITLLKLSLPQVDGLPPNAEATMDVHTDDIPFLKKACDGLEPELTRFLENSVPDLIISDFTSYWLPEITSRLGISLGFFCIFNAWFLCFFGTTDMMVNGTDPRKKPEDFTVPAKWVPFENTVAYRPFEANWMMESGKKNVSGVSDIFRAGKLISGCDFILIRHCREFEGDWLDVMKELHQKPIIPLGLMPPEAHMNRDNQTNDSWVSINTWLESQNKGSVLYIALGSEVALSQNELSELALGLELSCVPFFWVLRKPAGSKNPIDLPEGFEERIEGRGLIWKSWAPQLNILSHESVGGFLTHCGWSSTIEGLMLGHPLIMLPFLVDQGLNARVLVDKKVGLEVPRDELNGSYSSNSVAETVKLIMVEDEGKIYKEKAKEMSRIFADRELHQKYLENSI</sequence>
<name>A0ACC0BB24_CATRO</name>
<accession>A0ACC0BB24</accession>
<comment type="caution">
    <text evidence="1">The sequence shown here is derived from an EMBL/GenBank/DDBJ whole genome shotgun (WGS) entry which is preliminary data.</text>
</comment>
<keyword evidence="2" id="KW-1185">Reference proteome</keyword>
<dbReference type="EMBL" id="CM044704">
    <property type="protein sequence ID" value="KAI5669743.1"/>
    <property type="molecule type" value="Genomic_DNA"/>
</dbReference>